<dbReference type="SUPFAM" id="SSF48264">
    <property type="entry name" value="Cytochrome P450"/>
    <property type="match status" value="1"/>
</dbReference>
<protein>
    <recommendedName>
        <fullName evidence="6">Cytochrome P450 711A1</fullName>
    </recommendedName>
</protein>
<keyword evidence="3" id="KW-0472">Membrane</keyword>
<keyword evidence="1 2" id="KW-0479">Metal-binding</keyword>
<comment type="similarity">
    <text evidence="2">Belongs to the cytochrome P450 family.</text>
</comment>
<proteinExistence type="inferred from homology"/>
<comment type="cofactor">
    <cofactor evidence="1">
        <name>heme</name>
        <dbReference type="ChEBI" id="CHEBI:30413"/>
    </cofactor>
</comment>
<dbReference type="InterPro" id="IPR002401">
    <property type="entry name" value="Cyt_P450_E_grp-I"/>
</dbReference>
<evidence type="ECO:0000256" key="2">
    <source>
        <dbReference type="RuleBase" id="RU000461"/>
    </source>
</evidence>
<dbReference type="PRINTS" id="PR00385">
    <property type="entry name" value="P450"/>
</dbReference>
<evidence type="ECO:0000256" key="1">
    <source>
        <dbReference type="PIRSR" id="PIRSR602401-1"/>
    </source>
</evidence>
<dbReference type="Proteomes" id="UP001222027">
    <property type="component" value="Unassembled WGS sequence"/>
</dbReference>
<keyword evidence="1 2" id="KW-0408">Iron</keyword>
<dbReference type="AlphaFoldDB" id="A0AAV8Q708"/>
<name>A0AAV8Q708_ENSVE</name>
<evidence type="ECO:0008006" key="6">
    <source>
        <dbReference type="Google" id="ProtNLM"/>
    </source>
</evidence>
<keyword evidence="2" id="KW-0503">Monooxygenase</keyword>
<sequence length="575" mass="65599">MNPNPWCTILMLPHPISSLYKSAATALPFRHSPPTLLSPYTYLCFMDDRVHEMVDSLVRSCAPFFLASVAMLLGFLVYFYLPYWRVRRVPGPPTTFPVGHIPFLAKHGPDILRVLAKNYGPIFRFHLGRQPLVIVADAELCRKVGIKKFKDIRNRSIPSPATGSPLLLKGLFLLRDSRWTSTRNIITSLYQPAHLASLIPTMHHYATSFCHTISKIQRNREDVPISELSLRLAIDIIGKTAFGIEFGLLDDDSSDCCNDDDDCDGSCFLRQHTYSISSLKMDLSGSFSTTLGMIAPVLQKPCREIFKRIPSAADYKLHQINQRLCQRIDAIIAKRSSEMTRESKDFLAALLNSRQTRLAENLLTDSYVRALVYEHLIAGTKTTAFTLSMTVYLVSQHPEVEKKLVEEIDRFGPRDLIPTFDDLHSKFSYLDQVIKESMRIYTVSPLVARETSQQVEIGGYVLPKGTWVWLALGVVAKDPKHFPEPDVFRPERFDPAGDEEKRRHPYAHIPFGIGPRQCIAQKFAIQEVKLALIQLYRHYVFRRSPRMDLPPEFQYGLVLSFKRDIMLRAIQRADD</sequence>
<dbReference type="GO" id="GO:0016705">
    <property type="term" value="F:oxidoreductase activity, acting on paired donors, with incorporation or reduction of molecular oxygen"/>
    <property type="evidence" value="ECO:0007669"/>
    <property type="project" value="InterPro"/>
</dbReference>
<evidence type="ECO:0000313" key="4">
    <source>
        <dbReference type="EMBL" id="KAJ8470961.1"/>
    </source>
</evidence>
<gene>
    <name evidence="4" type="ORF">OPV22_025304</name>
</gene>
<dbReference type="GO" id="GO:0004497">
    <property type="term" value="F:monooxygenase activity"/>
    <property type="evidence" value="ECO:0007669"/>
    <property type="project" value="UniProtKB-KW"/>
</dbReference>
<dbReference type="Gene3D" id="1.10.630.10">
    <property type="entry name" value="Cytochrome P450"/>
    <property type="match status" value="1"/>
</dbReference>
<dbReference type="Pfam" id="PF00067">
    <property type="entry name" value="p450"/>
    <property type="match status" value="1"/>
</dbReference>
<dbReference type="GO" id="GO:0005506">
    <property type="term" value="F:iron ion binding"/>
    <property type="evidence" value="ECO:0007669"/>
    <property type="project" value="InterPro"/>
</dbReference>
<keyword evidence="1 2" id="KW-0349">Heme</keyword>
<keyword evidence="2" id="KW-0560">Oxidoreductase</keyword>
<comment type="caution">
    <text evidence="4">The sequence shown here is derived from an EMBL/GenBank/DDBJ whole genome shotgun (WGS) entry which is preliminary data.</text>
</comment>
<keyword evidence="3" id="KW-0812">Transmembrane</keyword>
<evidence type="ECO:0000313" key="5">
    <source>
        <dbReference type="Proteomes" id="UP001222027"/>
    </source>
</evidence>
<keyword evidence="5" id="KW-1185">Reference proteome</keyword>
<keyword evidence="3" id="KW-1133">Transmembrane helix</keyword>
<dbReference type="PANTHER" id="PTHR24301">
    <property type="entry name" value="THROMBOXANE-A SYNTHASE"/>
    <property type="match status" value="1"/>
</dbReference>
<dbReference type="EMBL" id="JAQQAF010000007">
    <property type="protein sequence ID" value="KAJ8470961.1"/>
    <property type="molecule type" value="Genomic_DNA"/>
</dbReference>
<dbReference type="InterPro" id="IPR001128">
    <property type="entry name" value="Cyt_P450"/>
</dbReference>
<feature type="transmembrane region" description="Helical" evidence="3">
    <location>
        <begin position="62"/>
        <end position="81"/>
    </location>
</feature>
<dbReference type="PRINTS" id="PR00463">
    <property type="entry name" value="EP450I"/>
</dbReference>
<accession>A0AAV8Q708</accession>
<evidence type="ECO:0000256" key="3">
    <source>
        <dbReference type="SAM" id="Phobius"/>
    </source>
</evidence>
<dbReference type="GO" id="GO:0020037">
    <property type="term" value="F:heme binding"/>
    <property type="evidence" value="ECO:0007669"/>
    <property type="project" value="InterPro"/>
</dbReference>
<dbReference type="PROSITE" id="PS00086">
    <property type="entry name" value="CYTOCHROME_P450"/>
    <property type="match status" value="1"/>
</dbReference>
<organism evidence="4 5">
    <name type="scientific">Ensete ventricosum</name>
    <name type="common">Abyssinian banana</name>
    <name type="synonym">Musa ensete</name>
    <dbReference type="NCBI Taxonomy" id="4639"/>
    <lineage>
        <taxon>Eukaryota</taxon>
        <taxon>Viridiplantae</taxon>
        <taxon>Streptophyta</taxon>
        <taxon>Embryophyta</taxon>
        <taxon>Tracheophyta</taxon>
        <taxon>Spermatophyta</taxon>
        <taxon>Magnoliopsida</taxon>
        <taxon>Liliopsida</taxon>
        <taxon>Zingiberales</taxon>
        <taxon>Musaceae</taxon>
        <taxon>Ensete</taxon>
    </lineage>
</organism>
<feature type="binding site" description="axial binding residue" evidence="1">
    <location>
        <position position="518"/>
    </location>
    <ligand>
        <name>heme</name>
        <dbReference type="ChEBI" id="CHEBI:30413"/>
    </ligand>
    <ligandPart>
        <name>Fe</name>
        <dbReference type="ChEBI" id="CHEBI:18248"/>
    </ligandPart>
</feature>
<dbReference type="InterPro" id="IPR036396">
    <property type="entry name" value="Cyt_P450_sf"/>
</dbReference>
<reference evidence="4 5" key="1">
    <citation type="submission" date="2022-12" db="EMBL/GenBank/DDBJ databases">
        <title>Chromosome-scale assembly of the Ensete ventricosum genome.</title>
        <authorList>
            <person name="Dussert Y."/>
            <person name="Stocks J."/>
            <person name="Wendawek A."/>
            <person name="Woldeyes F."/>
            <person name="Nichols R.A."/>
            <person name="Borrell J.S."/>
        </authorList>
    </citation>
    <scope>NUCLEOTIDE SEQUENCE [LARGE SCALE GENOMIC DNA]</scope>
    <source>
        <strain evidence="5">cv. Maze</strain>
        <tissue evidence="4">Seeds</tissue>
    </source>
</reference>
<dbReference type="InterPro" id="IPR017972">
    <property type="entry name" value="Cyt_P450_CS"/>
</dbReference>
<dbReference type="PANTHER" id="PTHR24301:SF8">
    <property type="entry name" value="OS02G0221900 PROTEIN"/>
    <property type="match status" value="1"/>
</dbReference>